<name>H1Y0P3_9SPHI</name>
<evidence type="ECO:0000313" key="3">
    <source>
        <dbReference type="Proteomes" id="UP000002774"/>
    </source>
</evidence>
<feature type="transmembrane region" description="Helical" evidence="1">
    <location>
        <begin position="36"/>
        <end position="53"/>
    </location>
</feature>
<reference evidence="2" key="1">
    <citation type="submission" date="2011-09" db="EMBL/GenBank/DDBJ databases">
        <title>The permanent draft genome of Mucilaginibacter paludis DSM 18603.</title>
        <authorList>
            <consortium name="US DOE Joint Genome Institute (JGI-PGF)"/>
            <person name="Lucas S."/>
            <person name="Han J."/>
            <person name="Lapidus A."/>
            <person name="Bruce D."/>
            <person name="Goodwin L."/>
            <person name="Pitluck S."/>
            <person name="Peters L."/>
            <person name="Kyrpides N."/>
            <person name="Mavromatis K."/>
            <person name="Ivanova N."/>
            <person name="Mikhailova N."/>
            <person name="Held B."/>
            <person name="Detter J.C."/>
            <person name="Tapia R."/>
            <person name="Han C."/>
            <person name="Land M."/>
            <person name="Hauser L."/>
            <person name="Markowitz V."/>
            <person name="Cheng J.-F."/>
            <person name="Hugenholtz P."/>
            <person name="Woyke T."/>
            <person name="Wu D."/>
            <person name="Tindall B."/>
            <person name="Brambilla E."/>
            <person name="Klenk H.-P."/>
            <person name="Eisen J.A."/>
        </authorList>
    </citation>
    <scope>NUCLEOTIDE SEQUENCE [LARGE SCALE GENOMIC DNA]</scope>
    <source>
        <strain evidence="2">DSM 18603</strain>
    </source>
</reference>
<keyword evidence="1" id="KW-0812">Transmembrane</keyword>
<dbReference type="AlphaFoldDB" id="H1Y0P3"/>
<dbReference type="STRING" id="714943.Mucpa_4698"/>
<proteinExistence type="predicted"/>
<keyword evidence="3" id="KW-1185">Reference proteome</keyword>
<dbReference type="Proteomes" id="UP000002774">
    <property type="component" value="Chromosome"/>
</dbReference>
<keyword evidence="1" id="KW-1133">Transmembrane helix</keyword>
<evidence type="ECO:0000256" key="1">
    <source>
        <dbReference type="SAM" id="Phobius"/>
    </source>
</evidence>
<dbReference type="HOGENOM" id="CLU_2917615_0_0_10"/>
<feature type="transmembrane region" description="Helical" evidence="1">
    <location>
        <begin position="12"/>
        <end position="30"/>
    </location>
</feature>
<gene>
    <name evidence="2" type="ORF">Mucpa_4698</name>
</gene>
<organism evidence="2 3">
    <name type="scientific">Mucilaginibacter paludis DSM 18603</name>
    <dbReference type="NCBI Taxonomy" id="714943"/>
    <lineage>
        <taxon>Bacteria</taxon>
        <taxon>Pseudomonadati</taxon>
        <taxon>Bacteroidota</taxon>
        <taxon>Sphingobacteriia</taxon>
        <taxon>Sphingobacteriales</taxon>
        <taxon>Sphingobacteriaceae</taxon>
        <taxon>Mucilaginibacter</taxon>
    </lineage>
</organism>
<protein>
    <submittedName>
        <fullName evidence="2">Uncharacterized protein</fullName>
    </submittedName>
</protein>
<sequence length="61" mass="6648">MKNKKLPPAKILIAIGLLFMSATLIIQHYVSLPDTWLGALMGFSIGIMIVALVKKKVRPTG</sequence>
<evidence type="ECO:0000313" key="2">
    <source>
        <dbReference type="EMBL" id="EHQ28783.1"/>
    </source>
</evidence>
<keyword evidence="1" id="KW-0472">Membrane</keyword>
<dbReference type="EMBL" id="CM001403">
    <property type="protein sequence ID" value="EHQ28783.1"/>
    <property type="molecule type" value="Genomic_DNA"/>
</dbReference>
<accession>H1Y0P3</accession>